<dbReference type="InterPro" id="IPR046341">
    <property type="entry name" value="SET_dom_sf"/>
</dbReference>
<dbReference type="AlphaFoldDB" id="A0A0D6E315"/>
<evidence type="ECO:0000259" key="6">
    <source>
        <dbReference type="PROSITE" id="PS50280"/>
    </source>
</evidence>
<dbReference type="SUPFAM" id="SSF57667">
    <property type="entry name" value="beta-beta-alpha zinc fingers"/>
    <property type="match status" value="1"/>
</dbReference>
<feature type="compositionally biased region" description="Low complexity" evidence="4">
    <location>
        <begin position="246"/>
        <end position="261"/>
    </location>
</feature>
<dbReference type="GO" id="GO:0008270">
    <property type="term" value="F:zinc ion binding"/>
    <property type="evidence" value="ECO:0007669"/>
    <property type="project" value="UniProtKB-KW"/>
</dbReference>
<accession>A0A0D6E315</accession>
<dbReference type="Gene3D" id="2.170.270.10">
    <property type="entry name" value="SET domain"/>
    <property type="match status" value="1"/>
</dbReference>
<dbReference type="SMART" id="SM00355">
    <property type="entry name" value="ZnF_C2H2"/>
    <property type="match status" value="3"/>
</dbReference>
<sequence>MMEPYDVVVFVQARGGGGRKEAFQMGVITTSQISAGTVFGPIPRNVTLTDPAYLIGHMTCDNHPDVHTVKLDMTDYIDGERAVEWVPYVKAARNTSEQNLEAYLRDGQLHYRALHNIPTNRELFIWYSPSLASIIGLPDIQSFHVKDGGIYSCPYCMDNFQHPNSLRAHIRFKCDRRTTVTSATMPVAHSKVYTTYPTMITDPNHPLYSYPRAYGGLRLPVPPHGHHAVSPPSHPMAHPAGHSNHPSDQPTIPSPTSSTHSNMTSGHSPNDRLDHRLSPPRLSPVKRSLEDDDHRPVKRPATADSDGSRSPTYSPHSTGSLSPNNRHERSSKLDQNQNVNEHTSDDEQVSAFRKVEKKAESSSNNSVGNSTQTFPLPTSVAGSLFSPALMAAGKTAMEILRKELPPGLPHPSLLPRYPLLPPGTALPAPFLPTSSYNENLPLNITDLYKSSLKASEIARVTDKLTDIRNIENNNMNLIPPFVSDSRITNAFPLQYYKPQNPMVEKILASPTPININSSLASLAVTQNWCAKCNATFRMTSDLVYHMRSHHHRETPVTEKRREDKLKCTICGETFRERHHLTRHMSSHA</sequence>
<feature type="domain" description="SET" evidence="6">
    <location>
        <begin position="5"/>
        <end position="128"/>
    </location>
</feature>
<dbReference type="PANTHER" id="PTHR16516">
    <property type="entry name" value="AGAP007109-PA"/>
    <property type="match status" value="1"/>
</dbReference>
<keyword evidence="3" id="KW-0863">Zinc-finger</keyword>
<feature type="domain" description="C2H2-type" evidence="5">
    <location>
        <begin position="151"/>
        <end position="178"/>
    </location>
</feature>
<dbReference type="SUPFAM" id="SSF82199">
    <property type="entry name" value="SET domain"/>
    <property type="match status" value="1"/>
</dbReference>
<dbReference type="Gene3D" id="3.30.160.60">
    <property type="entry name" value="Classic Zinc Finger"/>
    <property type="match status" value="1"/>
</dbReference>
<gene>
    <name evidence="7" type="primary">Pdu-Prdm8</name>
</gene>
<name>A0A0D6E315_PLADU</name>
<proteinExistence type="evidence at transcript level"/>
<protein>
    <submittedName>
        <fullName evidence="7">PRDM8</fullName>
    </submittedName>
</protein>
<dbReference type="GO" id="GO:0005634">
    <property type="term" value="C:nucleus"/>
    <property type="evidence" value="ECO:0007669"/>
    <property type="project" value="UniProtKB-SubCell"/>
</dbReference>
<evidence type="ECO:0000256" key="4">
    <source>
        <dbReference type="SAM" id="MobiDB-lite"/>
    </source>
</evidence>
<dbReference type="PROSITE" id="PS50157">
    <property type="entry name" value="ZINC_FINGER_C2H2_2"/>
    <property type="match status" value="3"/>
</dbReference>
<feature type="region of interest" description="Disordered" evidence="4">
    <location>
        <begin position="219"/>
        <end position="371"/>
    </location>
</feature>
<dbReference type="InterPro" id="IPR013087">
    <property type="entry name" value="Znf_C2H2_type"/>
</dbReference>
<dbReference type="InterPro" id="IPR052296">
    <property type="entry name" value="TR-Histone_Methyltrans"/>
</dbReference>
<dbReference type="GO" id="GO:0006355">
    <property type="term" value="P:regulation of DNA-templated transcription"/>
    <property type="evidence" value="ECO:0007669"/>
    <property type="project" value="TreeGrafter"/>
</dbReference>
<evidence type="ECO:0000313" key="7">
    <source>
        <dbReference type="EMBL" id="CEP16112.1"/>
    </source>
</evidence>
<dbReference type="PROSITE" id="PS50280">
    <property type="entry name" value="SET"/>
    <property type="match status" value="1"/>
</dbReference>
<comment type="subcellular location">
    <subcellularLocation>
        <location evidence="1">Nucleus</location>
    </subcellularLocation>
</comment>
<keyword evidence="3" id="KW-0862">Zinc</keyword>
<dbReference type="PANTHER" id="PTHR16516:SF4">
    <property type="entry name" value="C2H2-TYPE DOMAIN-CONTAINING PROTEIN"/>
    <property type="match status" value="1"/>
</dbReference>
<dbReference type="Pfam" id="PF00096">
    <property type="entry name" value="zf-C2H2"/>
    <property type="match status" value="1"/>
</dbReference>
<feature type="domain" description="C2H2-type" evidence="5">
    <location>
        <begin position="527"/>
        <end position="555"/>
    </location>
</feature>
<dbReference type="PROSITE" id="PS00028">
    <property type="entry name" value="ZINC_FINGER_C2H2_1"/>
    <property type="match status" value="2"/>
</dbReference>
<reference evidence="7" key="1">
    <citation type="submission" date="2015-02" db="EMBL/GenBank/DDBJ databases">
        <title>Evolution of Prdm genes in animals: insights from comparative genomics.</title>
        <authorList>
            <person name="Vervoort M."/>
            <person name="Meulemeester D."/>
            <person name="Behague J."/>
            <person name="Kerner P."/>
        </authorList>
    </citation>
    <scope>NUCLEOTIDE SEQUENCE</scope>
    <source>
        <tissue evidence="7">Whole organism</tissue>
    </source>
</reference>
<dbReference type="CDD" id="cd19197">
    <property type="entry name" value="PR-SET_PRDM13"/>
    <property type="match status" value="1"/>
</dbReference>
<dbReference type="EMBL" id="LN811428">
    <property type="protein sequence ID" value="CEP16112.1"/>
    <property type="molecule type" value="mRNA"/>
</dbReference>
<feature type="compositionally biased region" description="Polar residues" evidence="4">
    <location>
        <begin position="308"/>
        <end position="324"/>
    </location>
</feature>
<evidence type="ECO:0000256" key="1">
    <source>
        <dbReference type="ARBA" id="ARBA00004123"/>
    </source>
</evidence>
<evidence type="ECO:0000256" key="3">
    <source>
        <dbReference type="PROSITE-ProRule" id="PRU00042"/>
    </source>
</evidence>
<dbReference type="InterPro" id="IPR044407">
    <property type="entry name" value="PRDM13_PR/SET"/>
</dbReference>
<feature type="domain" description="C2H2-type" evidence="5">
    <location>
        <begin position="565"/>
        <end position="588"/>
    </location>
</feature>
<evidence type="ECO:0000256" key="2">
    <source>
        <dbReference type="ARBA" id="ARBA00023242"/>
    </source>
</evidence>
<dbReference type="Pfam" id="PF21549">
    <property type="entry name" value="PRDM2_PR"/>
    <property type="match status" value="1"/>
</dbReference>
<keyword evidence="3" id="KW-0479">Metal-binding</keyword>
<evidence type="ECO:0000259" key="5">
    <source>
        <dbReference type="PROSITE" id="PS50157"/>
    </source>
</evidence>
<keyword evidence="2" id="KW-0539">Nucleus</keyword>
<organism evidence="7">
    <name type="scientific">Platynereis dumerilii</name>
    <name type="common">Dumeril's clam worm</name>
    <dbReference type="NCBI Taxonomy" id="6359"/>
    <lineage>
        <taxon>Eukaryota</taxon>
        <taxon>Metazoa</taxon>
        <taxon>Spiralia</taxon>
        <taxon>Lophotrochozoa</taxon>
        <taxon>Annelida</taxon>
        <taxon>Polychaeta</taxon>
        <taxon>Errantia</taxon>
        <taxon>Phyllodocida</taxon>
        <taxon>Nereididae</taxon>
        <taxon>Platynereis</taxon>
    </lineage>
</organism>
<dbReference type="InterPro" id="IPR036236">
    <property type="entry name" value="Znf_C2H2_sf"/>
</dbReference>
<feature type="compositionally biased region" description="Polar residues" evidence="4">
    <location>
        <begin position="361"/>
        <end position="371"/>
    </location>
</feature>
<dbReference type="InterPro" id="IPR001214">
    <property type="entry name" value="SET_dom"/>
</dbReference>